<reference evidence="1 2" key="1">
    <citation type="submission" date="2018-06" db="EMBL/GenBank/DDBJ databases">
        <authorList>
            <consortium name="Pathogen Informatics"/>
            <person name="Doyle S."/>
        </authorList>
    </citation>
    <scope>NUCLEOTIDE SEQUENCE [LARGE SCALE GENOMIC DNA]</scope>
    <source>
        <strain evidence="1 2">NCTC12219</strain>
    </source>
</reference>
<evidence type="ECO:0000313" key="1">
    <source>
        <dbReference type="EMBL" id="STP11144.1"/>
    </source>
</evidence>
<proteinExistence type="predicted"/>
<dbReference type="RefSeq" id="WP_258864754.1">
    <property type="nucleotide sequence ID" value="NZ_UGHX01000001.1"/>
</dbReference>
<name>A0A377JTG8_9HELI</name>
<dbReference type="EMBL" id="UGHX01000001">
    <property type="protein sequence ID" value="STP11144.1"/>
    <property type="molecule type" value="Genomic_DNA"/>
</dbReference>
<dbReference type="AlphaFoldDB" id="A0A377JTG8"/>
<organism evidence="1 2">
    <name type="scientific">Helicobacter cinaedi</name>
    <dbReference type="NCBI Taxonomy" id="213"/>
    <lineage>
        <taxon>Bacteria</taxon>
        <taxon>Pseudomonadati</taxon>
        <taxon>Campylobacterota</taxon>
        <taxon>Epsilonproteobacteria</taxon>
        <taxon>Campylobacterales</taxon>
        <taxon>Helicobacteraceae</taxon>
        <taxon>Helicobacter</taxon>
    </lineage>
</organism>
<sequence length="139" mass="14419">MIDLSTYGAISSGYAMGMGAARAANSKNAASAISSANAYMDKLGSFNASGGLGQLRANYELAERGFNNIALSGSPKEVMNARMAMEKARKAYNKGLATQESLDRQLNALSPQAKSYMNGLSGGNAGGGVENMLRSLNPL</sequence>
<accession>A0A377JTG8</accession>
<evidence type="ECO:0000313" key="2">
    <source>
        <dbReference type="Proteomes" id="UP000255103"/>
    </source>
</evidence>
<gene>
    <name evidence="1" type="ORF">NCTC12219_01027</name>
</gene>
<dbReference type="Proteomes" id="UP000255103">
    <property type="component" value="Unassembled WGS sequence"/>
</dbReference>
<protein>
    <submittedName>
        <fullName evidence="1">Uncharacterized protein</fullName>
    </submittedName>
</protein>